<protein>
    <submittedName>
        <fullName evidence="3">Uncharacterized protein</fullName>
    </submittedName>
</protein>
<evidence type="ECO:0000313" key="4">
    <source>
        <dbReference type="Proteomes" id="UP000190776"/>
    </source>
</evidence>
<feature type="region of interest" description="Disordered" evidence="2">
    <location>
        <begin position="383"/>
        <end position="463"/>
    </location>
</feature>
<evidence type="ECO:0000256" key="1">
    <source>
        <dbReference type="SAM" id="Coils"/>
    </source>
</evidence>
<organism evidence="3 4">
    <name type="scientific">Diplodia seriata</name>
    <dbReference type="NCBI Taxonomy" id="420778"/>
    <lineage>
        <taxon>Eukaryota</taxon>
        <taxon>Fungi</taxon>
        <taxon>Dikarya</taxon>
        <taxon>Ascomycota</taxon>
        <taxon>Pezizomycotina</taxon>
        <taxon>Dothideomycetes</taxon>
        <taxon>Dothideomycetes incertae sedis</taxon>
        <taxon>Botryosphaeriales</taxon>
        <taxon>Botryosphaeriaceae</taxon>
        <taxon>Diplodia</taxon>
    </lineage>
</organism>
<feature type="region of interest" description="Disordered" evidence="2">
    <location>
        <begin position="110"/>
        <end position="239"/>
    </location>
</feature>
<feature type="compositionally biased region" description="Acidic residues" evidence="2">
    <location>
        <begin position="171"/>
        <end position="192"/>
    </location>
</feature>
<feature type="compositionally biased region" description="Low complexity" evidence="2">
    <location>
        <begin position="391"/>
        <end position="402"/>
    </location>
</feature>
<feature type="compositionally biased region" description="Low complexity" evidence="2">
    <location>
        <begin position="442"/>
        <end position="454"/>
    </location>
</feature>
<feature type="coiled-coil region" evidence="1">
    <location>
        <begin position="324"/>
        <end position="362"/>
    </location>
</feature>
<evidence type="ECO:0000256" key="2">
    <source>
        <dbReference type="SAM" id="MobiDB-lite"/>
    </source>
</evidence>
<feature type="compositionally biased region" description="Low complexity" evidence="2">
    <location>
        <begin position="220"/>
        <end position="232"/>
    </location>
</feature>
<proteinExistence type="predicted"/>
<evidence type="ECO:0000313" key="3">
    <source>
        <dbReference type="EMBL" id="OMP89067.1"/>
    </source>
</evidence>
<name>A0A1S8BNJ2_9PEZI</name>
<feature type="compositionally biased region" description="Polar residues" evidence="2">
    <location>
        <begin position="197"/>
        <end position="219"/>
    </location>
</feature>
<dbReference type="Proteomes" id="UP000190776">
    <property type="component" value="Unassembled WGS sequence"/>
</dbReference>
<dbReference type="AlphaFoldDB" id="A0A1S8BNJ2"/>
<feature type="compositionally biased region" description="Polar residues" evidence="2">
    <location>
        <begin position="110"/>
        <end position="127"/>
    </location>
</feature>
<feature type="region of interest" description="Disordered" evidence="2">
    <location>
        <begin position="1"/>
        <end position="47"/>
    </location>
</feature>
<comment type="caution">
    <text evidence="3">The sequence shown here is derived from an EMBL/GenBank/DDBJ whole genome shotgun (WGS) entry which is preliminary data.</text>
</comment>
<keyword evidence="1" id="KW-0175">Coiled coil</keyword>
<dbReference type="OrthoDB" id="5377009at2759"/>
<sequence>MLQSPAAAASSQATLCSLRAPAHVPPSHSPRSPSRPHRSSQSDPFCHVSLHTPEQALLTRQDTSYDPAAFSLQDDYCRPAHRARQSPKALSTAFIDGCRPLVDRATSSLSAFQNQSRGSVPSPTKSKASFIPSRRGPNSPPDEQRHPRVSALGDWFNGSSAPFNLNRHPDENDDSESDIGSDSDLDSDDETMDSSNKRATQGSLKSVKSVKRASTQSFANNSNNNNNNNNNNPQAPQGTSIFASWFSRKSDGPKRNMPQDPLSVMDIESALFPNGPADPQDPASFHALHKASVTLLQQFQSSYKAMQLCMQDTRLEEDGLIEEKKQAEVHAQHLQMQLDNLKAESEQREKETKVLREALERECQLRADEEESRMASLRAMKGPSCKCNRKSTASSTISSEPSGVLSDRDSGFESEGETITDDIAFRSRPTSLGSESEIPELASTPSTAPTSAPSPVEPSKPTLFKRKSTFDAALQKKRNSKNGSVMPIILTGAGKLNDSNGNMDVWRENRELRERVENLERTVDETLGIVGGLESGIIF</sequence>
<dbReference type="EMBL" id="MSZU01000074">
    <property type="protein sequence ID" value="OMP89067.1"/>
    <property type="molecule type" value="Genomic_DNA"/>
</dbReference>
<reference evidence="3 4" key="1">
    <citation type="submission" date="2017-01" db="EMBL/GenBank/DDBJ databases">
        <title>Draft genome sequence of Diplodia seriata F98.1, a fungal species involved in grapevine trunk diseases.</title>
        <authorList>
            <person name="Robert-Siegwald G."/>
            <person name="Vallet J."/>
            <person name="Abou-Mansour E."/>
            <person name="Xu J."/>
            <person name="Rey P."/>
            <person name="Bertsch C."/>
            <person name="Rego C."/>
            <person name="Larignon P."/>
            <person name="Fontaine F."/>
            <person name="Lebrun M.-H."/>
        </authorList>
    </citation>
    <scope>NUCLEOTIDE SEQUENCE [LARGE SCALE GENOMIC DNA]</scope>
    <source>
        <strain evidence="3 4">F98.1</strain>
    </source>
</reference>
<gene>
    <name evidence="3" type="ORF">BK809_0005788</name>
</gene>
<feature type="coiled-coil region" evidence="1">
    <location>
        <begin position="502"/>
        <end position="529"/>
    </location>
</feature>
<accession>A0A1S8BNJ2</accession>
<feature type="compositionally biased region" description="Low complexity" evidence="2">
    <location>
        <begin position="1"/>
        <end position="13"/>
    </location>
</feature>